<reference evidence="1 2" key="1">
    <citation type="submission" date="2016-07" db="EMBL/GenBank/DDBJ databases">
        <title>Genome analysis of Sphingobacterium siyangense T12B17.</title>
        <authorList>
            <person name="Xu D."/>
            <person name="Su Y."/>
            <person name="Zheng S."/>
        </authorList>
    </citation>
    <scope>NUCLEOTIDE SEQUENCE [LARGE SCALE GENOMIC DNA]</scope>
    <source>
        <strain evidence="1 2">T12B17</strain>
    </source>
</reference>
<sequence>MTWEQNHISDELVKTGFHHSASEVIGLLLLSYIALPQPCKQGGSTLKSAKKVDSTWAQATCRRSLVIKQARQ</sequence>
<name>A0A420FQE6_9SPHI</name>
<gene>
    <name evidence="1" type="ORF">BCY89_09000</name>
</gene>
<evidence type="ECO:0000313" key="2">
    <source>
        <dbReference type="Proteomes" id="UP000286402"/>
    </source>
</evidence>
<accession>A0A420FQE6</accession>
<dbReference type="AlphaFoldDB" id="A0A420FQE6"/>
<dbReference type="Proteomes" id="UP000286402">
    <property type="component" value="Unassembled WGS sequence"/>
</dbReference>
<proteinExistence type="predicted"/>
<organism evidence="1 2">
    <name type="scientific">Sphingobacterium siyangense</name>
    <dbReference type="NCBI Taxonomy" id="459529"/>
    <lineage>
        <taxon>Bacteria</taxon>
        <taxon>Pseudomonadati</taxon>
        <taxon>Bacteroidota</taxon>
        <taxon>Sphingobacteriia</taxon>
        <taxon>Sphingobacteriales</taxon>
        <taxon>Sphingobacteriaceae</taxon>
        <taxon>Sphingobacterium</taxon>
    </lineage>
</organism>
<protein>
    <submittedName>
        <fullName evidence="1">Uncharacterized protein</fullName>
    </submittedName>
</protein>
<dbReference type="EMBL" id="MCAQ01000023">
    <property type="protein sequence ID" value="RKF35073.1"/>
    <property type="molecule type" value="Genomic_DNA"/>
</dbReference>
<evidence type="ECO:0000313" key="1">
    <source>
        <dbReference type="EMBL" id="RKF35073.1"/>
    </source>
</evidence>
<comment type="caution">
    <text evidence="1">The sequence shown here is derived from an EMBL/GenBank/DDBJ whole genome shotgun (WGS) entry which is preliminary data.</text>
</comment>
<keyword evidence="2" id="KW-1185">Reference proteome</keyword>